<evidence type="ECO:0000313" key="2">
    <source>
        <dbReference type="Proteomes" id="UP000700732"/>
    </source>
</evidence>
<organism evidence="1 2">
    <name type="scientific">Spirosoma utsteinense</name>
    <dbReference type="NCBI Taxonomy" id="2585773"/>
    <lineage>
        <taxon>Bacteria</taxon>
        <taxon>Pseudomonadati</taxon>
        <taxon>Bacteroidota</taxon>
        <taxon>Cytophagia</taxon>
        <taxon>Cytophagales</taxon>
        <taxon>Cytophagaceae</taxon>
        <taxon>Spirosoma</taxon>
    </lineage>
</organism>
<keyword evidence="2" id="KW-1185">Reference proteome</keyword>
<protein>
    <recommendedName>
        <fullName evidence="3">DUF4105 domain-containing protein</fullName>
    </recommendedName>
</protein>
<dbReference type="EMBL" id="VFIA01000007">
    <property type="protein sequence ID" value="MBC3791024.1"/>
    <property type="molecule type" value="Genomic_DNA"/>
</dbReference>
<name>A0ABR6W346_9BACT</name>
<evidence type="ECO:0008006" key="3">
    <source>
        <dbReference type="Google" id="ProtNLM"/>
    </source>
</evidence>
<gene>
    <name evidence="1" type="ORF">FH603_1522</name>
</gene>
<proteinExistence type="predicted"/>
<dbReference type="RefSeq" id="WP_186736832.1">
    <property type="nucleotide sequence ID" value="NZ_VFIA01000007.1"/>
</dbReference>
<evidence type="ECO:0000313" key="1">
    <source>
        <dbReference type="EMBL" id="MBC3791024.1"/>
    </source>
</evidence>
<accession>A0ABR6W346</accession>
<dbReference type="Proteomes" id="UP000700732">
    <property type="component" value="Unassembled WGS sequence"/>
</dbReference>
<reference evidence="1 2" key="1">
    <citation type="submission" date="2019-06" db="EMBL/GenBank/DDBJ databases">
        <title>Spirosoma utsteinense sp. nov. isolated from Antarctic ice-free soils.</title>
        <authorList>
            <person name="Tahon G."/>
        </authorList>
    </citation>
    <scope>NUCLEOTIDE SEQUENCE [LARGE SCALE GENOMIC DNA]</scope>
    <source>
        <strain evidence="1 2">LMG 31447</strain>
    </source>
</reference>
<sequence length="179" mass="20679">MLILRRNIGKLAVIATLLTLTGVYGYYYGLELLAKWAFTHQTYFAADELIFIAVAKTDLTTETAYIVDEREFEWQGEMVDVLHRDVRSDTVYIYGFRDKAETQLKKQAAWLYKDSAHPYRRSNTRTKRLKWISLINPSSASPFDHLTPGRLPDLQRSFSYNTPRPSLPYLEVPSPPPNS</sequence>
<comment type="caution">
    <text evidence="1">The sequence shown here is derived from an EMBL/GenBank/DDBJ whole genome shotgun (WGS) entry which is preliminary data.</text>
</comment>